<dbReference type="Proteomes" id="UP000523863">
    <property type="component" value="Unassembled WGS sequence"/>
</dbReference>
<name>A0A7W8Y9V8_9MICC</name>
<evidence type="ECO:0000313" key="3">
    <source>
        <dbReference type="Proteomes" id="UP000523863"/>
    </source>
</evidence>
<dbReference type="AlphaFoldDB" id="A0A7W8Y9V8"/>
<comment type="caution">
    <text evidence="2">The sequence shown here is derived from an EMBL/GenBank/DDBJ whole genome shotgun (WGS) entry which is preliminary data.</text>
</comment>
<reference evidence="2 3" key="1">
    <citation type="submission" date="2020-08" db="EMBL/GenBank/DDBJ databases">
        <title>Sequencing the genomes of 1000 actinobacteria strains.</title>
        <authorList>
            <person name="Klenk H.-P."/>
        </authorList>
    </citation>
    <scope>NUCLEOTIDE SEQUENCE [LARGE SCALE GENOMIC DNA]</scope>
    <source>
        <strain evidence="2 3">DSM 23694</strain>
    </source>
</reference>
<evidence type="ECO:0000313" key="2">
    <source>
        <dbReference type="EMBL" id="MBB5597630.1"/>
    </source>
</evidence>
<evidence type="ECO:0000256" key="1">
    <source>
        <dbReference type="SAM" id="Phobius"/>
    </source>
</evidence>
<keyword evidence="1" id="KW-1133">Transmembrane helix</keyword>
<protein>
    <submittedName>
        <fullName evidence="2">Uncharacterized protein</fullName>
    </submittedName>
</protein>
<proteinExistence type="predicted"/>
<keyword evidence="3" id="KW-1185">Reference proteome</keyword>
<dbReference type="EMBL" id="JACHBL010000001">
    <property type="protein sequence ID" value="MBB5597630.1"/>
    <property type="molecule type" value="Genomic_DNA"/>
</dbReference>
<keyword evidence="1" id="KW-0472">Membrane</keyword>
<keyword evidence="1" id="KW-0812">Transmembrane</keyword>
<dbReference type="RefSeq" id="WP_183640707.1">
    <property type="nucleotide sequence ID" value="NZ_JACHBL010000001.1"/>
</dbReference>
<feature type="transmembrane region" description="Helical" evidence="1">
    <location>
        <begin position="37"/>
        <end position="58"/>
    </location>
</feature>
<accession>A0A7W8Y9V8</accession>
<sequence>MIIFIMWAVAAAALAIGGATAREFLTSDHWNQKETGIAVSILAVGYGVIGRALATILSSAGLSPDDVSDASVGAGLLGFLGFFVAAILAYIKVLPRGKMESLG</sequence>
<feature type="transmembrane region" description="Helical" evidence="1">
    <location>
        <begin position="70"/>
        <end position="91"/>
    </location>
</feature>
<organism evidence="2 3">
    <name type="scientific">Neomicrococcus lactis</name>
    <dbReference type="NCBI Taxonomy" id="732241"/>
    <lineage>
        <taxon>Bacteria</taxon>
        <taxon>Bacillati</taxon>
        <taxon>Actinomycetota</taxon>
        <taxon>Actinomycetes</taxon>
        <taxon>Micrococcales</taxon>
        <taxon>Micrococcaceae</taxon>
        <taxon>Neomicrococcus</taxon>
    </lineage>
</organism>
<gene>
    <name evidence="2" type="ORF">BKA12_000710</name>
</gene>